<feature type="compositionally biased region" description="Low complexity" evidence="1">
    <location>
        <begin position="1"/>
        <end position="14"/>
    </location>
</feature>
<accession>A0A1G7JNG4</accession>
<evidence type="ECO:0000256" key="1">
    <source>
        <dbReference type="SAM" id="MobiDB-lite"/>
    </source>
</evidence>
<feature type="region of interest" description="Disordered" evidence="1">
    <location>
        <begin position="1"/>
        <end position="24"/>
    </location>
</feature>
<dbReference type="AlphaFoldDB" id="A0A1G7JNG4"/>
<proteinExistence type="predicted"/>
<organism evidence="2 3">
    <name type="scientific">Halorubrum xinjiangense</name>
    <dbReference type="NCBI Taxonomy" id="261291"/>
    <lineage>
        <taxon>Archaea</taxon>
        <taxon>Methanobacteriati</taxon>
        <taxon>Methanobacteriota</taxon>
        <taxon>Stenosarchaea group</taxon>
        <taxon>Halobacteria</taxon>
        <taxon>Halobacteriales</taxon>
        <taxon>Haloferacaceae</taxon>
        <taxon>Halorubrum</taxon>
    </lineage>
</organism>
<evidence type="ECO:0000313" key="3">
    <source>
        <dbReference type="Proteomes" id="UP000324020"/>
    </source>
</evidence>
<dbReference type="RefSeq" id="WP_223174373.1">
    <property type="nucleotide sequence ID" value="NZ_FNBO01000003.1"/>
</dbReference>
<reference evidence="2 3" key="1">
    <citation type="submission" date="2016-10" db="EMBL/GenBank/DDBJ databases">
        <authorList>
            <person name="Varghese N."/>
            <person name="Submissions S."/>
        </authorList>
    </citation>
    <scope>NUCLEOTIDE SEQUENCE [LARGE SCALE GENOMIC DNA]</scope>
    <source>
        <strain evidence="2 3">CGMCC 1.3527</strain>
    </source>
</reference>
<gene>
    <name evidence="2" type="ORF">SAMN04488067_10327</name>
</gene>
<dbReference type="Proteomes" id="UP000324020">
    <property type="component" value="Unassembled WGS sequence"/>
</dbReference>
<name>A0A1G7JNG4_9EURY</name>
<evidence type="ECO:0000313" key="2">
    <source>
        <dbReference type="EMBL" id="SDF26453.1"/>
    </source>
</evidence>
<protein>
    <submittedName>
        <fullName evidence="2">Uncharacterized protein</fullName>
    </submittedName>
</protein>
<sequence length="72" mass="8009">MTSSIDDAWAAAAPDPDPHDDLGYETRPLTVVKLDENCGGQYMILPKDEARLRDEEFLVADPGSICRLDECR</sequence>
<dbReference type="EMBL" id="FNBO01000003">
    <property type="protein sequence ID" value="SDF26453.1"/>
    <property type="molecule type" value="Genomic_DNA"/>
</dbReference>
<keyword evidence="3" id="KW-1185">Reference proteome</keyword>